<gene>
    <name evidence="2" type="ORF">DSW25_06230</name>
</gene>
<accession>A0A073IJN1</accession>
<dbReference type="SUPFAM" id="SSF46955">
    <property type="entry name" value="Putative DNA-binding domain"/>
    <property type="match status" value="1"/>
</dbReference>
<dbReference type="EMBL" id="JAMC01000002">
    <property type="protein sequence ID" value="KEJ89810.1"/>
    <property type="molecule type" value="Genomic_DNA"/>
</dbReference>
<name>A0A073IJN1_9RHOB</name>
<comment type="caution">
    <text evidence="2">The sequence shown here is derived from an EMBL/GenBank/DDBJ whole genome shotgun (WGS) entry which is preliminary data.</text>
</comment>
<keyword evidence="3" id="KW-1185">Reference proteome</keyword>
<dbReference type="AlphaFoldDB" id="A0A073IJN1"/>
<evidence type="ECO:0000313" key="2">
    <source>
        <dbReference type="EMBL" id="KEJ89810.1"/>
    </source>
</evidence>
<sequence length="96" mass="10873">MTLQPIQPNNENEFNQAQIVNLGMDPLLTIDDISNWMQLHKATLWRWVSEGSFPRGQKLGRATRWRKSVVEQWLADHAERAAADVAHEAAEAGHTA</sequence>
<evidence type="ECO:0000259" key="1">
    <source>
        <dbReference type="Pfam" id="PF12728"/>
    </source>
</evidence>
<feature type="domain" description="Helix-turn-helix" evidence="1">
    <location>
        <begin position="27"/>
        <end position="76"/>
    </location>
</feature>
<dbReference type="InterPro" id="IPR009061">
    <property type="entry name" value="DNA-bd_dom_put_sf"/>
</dbReference>
<reference evidence="2 3" key="1">
    <citation type="submission" date="2014-01" db="EMBL/GenBank/DDBJ databases">
        <title>Sulfitobacter donghicola JCM 14565 Genome Sequencing.</title>
        <authorList>
            <person name="Lai Q."/>
            <person name="Hong Z."/>
        </authorList>
    </citation>
    <scope>NUCLEOTIDE SEQUENCE [LARGE SCALE GENOMIC DNA]</scope>
    <source>
        <strain evidence="2 3">JCM 14565</strain>
    </source>
</reference>
<organism evidence="2 3">
    <name type="scientific">Sulfitobacter donghicola DSW-25 = KCTC 12864 = JCM 14565</name>
    <dbReference type="NCBI Taxonomy" id="1300350"/>
    <lineage>
        <taxon>Bacteria</taxon>
        <taxon>Pseudomonadati</taxon>
        <taxon>Pseudomonadota</taxon>
        <taxon>Alphaproteobacteria</taxon>
        <taxon>Rhodobacterales</taxon>
        <taxon>Roseobacteraceae</taxon>
        <taxon>Sulfitobacter</taxon>
    </lineage>
</organism>
<dbReference type="Pfam" id="PF12728">
    <property type="entry name" value="HTH_17"/>
    <property type="match status" value="1"/>
</dbReference>
<dbReference type="Proteomes" id="UP000027734">
    <property type="component" value="Unassembled WGS sequence"/>
</dbReference>
<proteinExistence type="predicted"/>
<evidence type="ECO:0000313" key="3">
    <source>
        <dbReference type="Proteomes" id="UP000027734"/>
    </source>
</evidence>
<dbReference type="InterPro" id="IPR041657">
    <property type="entry name" value="HTH_17"/>
</dbReference>
<dbReference type="Gene3D" id="1.10.238.160">
    <property type="match status" value="1"/>
</dbReference>
<protein>
    <submittedName>
        <fullName evidence="2">AlpA family transcriptional regulator</fullName>
    </submittedName>
</protein>
<dbReference type="RefSeq" id="WP_025058248.1">
    <property type="nucleotide sequence ID" value="NZ_JAMC01000002.1"/>
</dbReference>